<reference evidence="1" key="1">
    <citation type="submission" date="2022-03" db="EMBL/GenBank/DDBJ databases">
        <authorList>
            <person name="Lindestad O."/>
        </authorList>
    </citation>
    <scope>NUCLEOTIDE SEQUENCE</scope>
</reference>
<gene>
    <name evidence="1" type="primary">jg19659</name>
    <name evidence="1" type="ORF">PAEG_LOCUS20833</name>
</gene>
<keyword evidence="2" id="KW-1185">Reference proteome</keyword>
<protein>
    <submittedName>
        <fullName evidence="1">Jg19659 protein</fullName>
    </submittedName>
</protein>
<organism evidence="1 2">
    <name type="scientific">Pararge aegeria aegeria</name>
    <dbReference type="NCBI Taxonomy" id="348720"/>
    <lineage>
        <taxon>Eukaryota</taxon>
        <taxon>Metazoa</taxon>
        <taxon>Ecdysozoa</taxon>
        <taxon>Arthropoda</taxon>
        <taxon>Hexapoda</taxon>
        <taxon>Insecta</taxon>
        <taxon>Pterygota</taxon>
        <taxon>Neoptera</taxon>
        <taxon>Endopterygota</taxon>
        <taxon>Lepidoptera</taxon>
        <taxon>Glossata</taxon>
        <taxon>Ditrysia</taxon>
        <taxon>Papilionoidea</taxon>
        <taxon>Nymphalidae</taxon>
        <taxon>Satyrinae</taxon>
        <taxon>Satyrini</taxon>
        <taxon>Parargina</taxon>
        <taxon>Pararge</taxon>
    </lineage>
</organism>
<comment type="caution">
    <text evidence="1">The sequence shown here is derived from an EMBL/GenBank/DDBJ whole genome shotgun (WGS) entry which is preliminary data.</text>
</comment>
<dbReference type="EMBL" id="CAKXAJ010025873">
    <property type="protein sequence ID" value="CAH2244934.1"/>
    <property type="molecule type" value="Genomic_DNA"/>
</dbReference>
<dbReference type="Proteomes" id="UP000838756">
    <property type="component" value="Unassembled WGS sequence"/>
</dbReference>
<sequence>MPCYRRCTLELKMCFDPMGREVASSTATVNHHSRLGSRTVFTDPSLLENIRCVLYFRSSVYRLLSTRMDVVNGGCVQHTAPRAPPCYCQANQLRISISVVTGSGVLSFESKYFNSNVLNVYHNMMKMGEFCELETFRGCEVRRARGVFTVFGHNALHATNERRKVKTTSWDSNSAPKLQSRSYPLGYRRVSDEVTKEKEYIAKWIAASFVLVNPSAEL</sequence>
<accession>A0A8S4S4R7</accession>
<proteinExistence type="predicted"/>
<evidence type="ECO:0000313" key="1">
    <source>
        <dbReference type="EMBL" id="CAH2244934.1"/>
    </source>
</evidence>
<dbReference type="AlphaFoldDB" id="A0A8S4S4R7"/>
<evidence type="ECO:0000313" key="2">
    <source>
        <dbReference type="Proteomes" id="UP000838756"/>
    </source>
</evidence>
<name>A0A8S4S4R7_9NEOP</name>